<dbReference type="EMBL" id="AMCI01000842">
    <property type="protein sequence ID" value="EJX07600.1"/>
    <property type="molecule type" value="Genomic_DNA"/>
</dbReference>
<protein>
    <submittedName>
        <fullName evidence="2">Uncharacterized protein</fullName>
    </submittedName>
</protein>
<accession>J9H277</accession>
<sequence length="89" mass="9834">MRIRAARMQSDLKPHGFHRPHSGGQSWIRTGLSAAENHAVQQPATSLEKPLKRCPIGMLERFIKVSRLHPGILTIHASPGTALDKSHRG</sequence>
<organism evidence="2">
    <name type="scientific">gut metagenome</name>
    <dbReference type="NCBI Taxonomy" id="749906"/>
    <lineage>
        <taxon>unclassified sequences</taxon>
        <taxon>metagenomes</taxon>
        <taxon>organismal metagenomes</taxon>
    </lineage>
</organism>
<dbReference type="AlphaFoldDB" id="J9H277"/>
<reference evidence="2" key="1">
    <citation type="journal article" date="2012" name="PLoS ONE">
        <title>Gene sets for utilization of primary and secondary nutrition supplies in the distal gut of endangered iberian lynx.</title>
        <authorList>
            <person name="Alcaide M."/>
            <person name="Messina E."/>
            <person name="Richter M."/>
            <person name="Bargiela R."/>
            <person name="Peplies J."/>
            <person name="Huws S.A."/>
            <person name="Newbold C.J."/>
            <person name="Golyshin P.N."/>
            <person name="Simon M.A."/>
            <person name="Lopez G."/>
            <person name="Yakimov M.M."/>
            <person name="Ferrer M."/>
        </authorList>
    </citation>
    <scope>NUCLEOTIDE SEQUENCE</scope>
</reference>
<evidence type="ECO:0000256" key="1">
    <source>
        <dbReference type="SAM" id="MobiDB-lite"/>
    </source>
</evidence>
<name>J9H277_9ZZZZ</name>
<gene>
    <name evidence="2" type="ORF">EVA_04288</name>
</gene>
<proteinExistence type="predicted"/>
<feature type="region of interest" description="Disordered" evidence="1">
    <location>
        <begin position="1"/>
        <end position="27"/>
    </location>
</feature>
<comment type="caution">
    <text evidence="2">The sequence shown here is derived from an EMBL/GenBank/DDBJ whole genome shotgun (WGS) entry which is preliminary data.</text>
</comment>
<evidence type="ECO:0000313" key="2">
    <source>
        <dbReference type="EMBL" id="EJX07600.1"/>
    </source>
</evidence>